<feature type="domain" description="Flagellar motor switch protein FliN-like C-terminal" evidence="12">
    <location>
        <begin position="232"/>
        <end position="303"/>
    </location>
</feature>
<comment type="similarity">
    <text evidence="3">Belongs to the FliM family.</text>
</comment>
<dbReference type="GO" id="GO:0009425">
    <property type="term" value="C:bacterial-type flagellum basal body"/>
    <property type="evidence" value="ECO:0007669"/>
    <property type="project" value="UniProtKB-SubCell"/>
</dbReference>
<dbReference type="Proteomes" id="UP001060123">
    <property type="component" value="Chromosome"/>
</dbReference>
<evidence type="ECO:0000259" key="12">
    <source>
        <dbReference type="Pfam" id="PF01052"/>
    </source>
</evidence>
<feature type="region of interest" description="Disordered" evidence="11">
    <location>
        <begin position="156"/>
        <end position="178"/>
    </location>
</feature>
<evidence type="ECO:0000256" key="2">
    <source>
        <dbReference type="ARBA" id="ARBA00004202"/>
    </source>
</evidence>
<dbReference type="EMBL" id="PIQN01000020">
    <property type="protein sequence ID" value="PKA40863.1"/>
    <property type="molecule type" value="Genomic_DNA"/>
</dbReference>
<keyword evidence="5" id="KW-1003">Cell membrane</keyword>
<dbReference type="PANTHER" id="PTHR30034">
    <property type="entry name" value="FLAGELLAR MOTOR SWITCH PROTEIN FLIM"/>
    <property type="match status" value="1"/>
</dbReference>
<name>A0A2N0D430_RHISU</name>
<dbReference type="EMBL" id="CP104143">
    <property type="protein sequence ID" value="UWU14705.1"/>
    <property type="molecule type" value="Genomic_DNA"/>
</dbReference>
<evidence type="ECO:0000256" key="1">
    <source>
        <dbReference type="ARBA" id="ARBA00004117"/>
    </source>
</evidence>
<accession>A0A2N0D430</accession>
<dbReference type="PANTHER" id="PTHR30034:SF6">
    <property type="entry name" value="YOP PROTEINS TRANSLOCATION PROTEIN Q"/>
    <property type="match status" value="1"/>
</dbReference>
<dbReference type="GO" id="GO:0071978">
    <property type="term" value="P:bacterial-type flagellum-dependent swarming motility"/>
    <property type="evidence" value="ECO:0007669"/>
    <property type="project" value="TreeGrafter"/>
</dbReference>
<sequence length="315" mass="34418">MTMSNLSPQRPAMDPVLLAKLTGRLGDRATIEKLCVSLSEVYGEFLPDIFKSETGLDIAVAYLGCSSSYKNDLIADLGTNVTLVDATLRNWSQNITFACGNSFVITLMENLLGAASDTIEQPADRLLSVIELELAVMVFEKIANVFRSAVNPPGGFEPSLEPPHALDSRARPSKDTPDEFASAINMTITLSGITSEFSVIVPQAPLLKTQISAPKAKTQSAKSEAWTEQLSEQVHRSHVTLDAKIRLQDLTLRTISKLAPGDVIPFRDTGDVRVEVSANSKELYVCEFGRSGENYTVRVKDTISSDDELIRHLMN</sequence>
<protein>
    <recommendedName>
        <fullName evidence="4">Flagellar motor switch protein FliM</fullName>
    </recommendedName>
</protein>
<dbReference type="Proteomes" id="UP000232164">
    <property type="component" value="Unassembled WGS sequence"/>
</dbReference>
<dbReference type="AlphaFoldDB" id="A0A2N0D430"/>
<keyword evidence="8" id="KW-0472">Membrane</keyword>
<evidence type="ECO:0000313" key="15">
    <source>
        <dbReference type="Proteomes" id="UP000232164"/>
    </source>
</evidence>
<keyword evidence="16" id="KW-1185">Reference proteome</keyword>
<evidence type="ECO:0000256" key="4">
    <source>
        <dbReference type="ARBA" id="ARBA00021898"/>
    </source>
</evidence>
<comment type="subcellular location">
    <subcellularLocation>
        <location evidence="1">Bacterial flagellum basal body</location>
    </subcellularLocation>
    <subcellularLocation>
        <location evidence="2">Cell membrane</location>
        <topology evidence="2">Peripheral membrane protein</topology>
    </subcellularLocation>
</comment>
<dbReference type="SUPFAM" id="SSF101801">
    <property type="entry name" value="Surface presentation of antigens (SPOA)"/>
    <property type="match status" value="1"/>
</dbReference>
<evidence type="ECO:0000256" key="11">
    <source>
        <dbReference type="SAM" id="MobiDB-lite"/>
    </source>
</evidence>
<dbReference type="STRING" id="1041146.GCA_000427985_06617"/>
<keyword evidence="9" id="KW-0975">Bacterial flagellum</keyword>
<evidence type="ECO:0000313" key="14">
    <source>
        <dbReference type="EMBL" id="UWU14705.1"/>
    </source>
</evidence>
<dbReference type="RefSeq" id="WP_027509868.1">
    <property type="nucleotide sequence ID" value="NZ_CP104143.1"/>
</dbReference>
<reference evidence="13 15" key="1">
    <citation type="submission" date="2017-11" db="EMBL/GenBank/DDBJ databases">
        <authorList>
            <person name="Han C.G."/>
        </authorList>
    </citation>
    <scope>NUCLEOTIDE SEQUENCE [LARGE SCALE GENOMIC DNA]</scope>
    <source>
        <strain evidence="13 15">HCNT1</strain>
    </source>
</reference>
<evidence type="ECO:0000256" key="5">
    <source>
        <dbReference type="ARBA" id="ARBA00022475"/>
    </source>
</evidence>
<evidence type="ECO:0000256" key="10">
    <source>
        <dbReference type="ARBA" id="ARBA00025044"/>
    </source>
</evidence>
<keyword evidence="13" id="KW-0966">Cell projection</keyword>
<gene>
    <name evidence="13" type="ORF">CWR43_24710</name>
    <name evidence="14" type="ORF">N2599_01310</name>
</gene>
<evidence type="ECO:0000256" key="9">
    <source>
        <dbReference type="ARBA" id="ARBA00023143"/>
    </source>
</evidence>
<keyword evidence="13" id="KW-0282">Flagellum</keyword>
<keyword evidence="6" id="KW-0145">Chemotaxis</keyword>
<feature type="compositionally biased region" description="Basic and acidic residues" evidence="11">
    <location>
        <begin position="164"/>
        <end position="177"/>
    </location>
</feature>
<organism evidence="13 15">
    <name type="scientific">Rhizobium sullae</name>
    <name type="common">Rhizobium hedysari</name>
    <dbReference type="NCBI Taxonomy" id="50338"/>
    <lineage>
        <taxon>Bacteria</taxon>
        <taxon>Pseudomonadati</taxon>
        <taxon>Pseudomonadota</taxon>
        <taxon>Alphaproteobacteria</taxon>
        <taxon>Hyphomicrobiales</taxon>
        <taxon>Rhizobiaceae</taxon>
        <taxon>Rhizobium/Agrobacterium group</taxon>
        <taxon>Rhizobium</taxon>
    </lineage>
</organism>
<evidence type="ECO:0000256" key="6">
    <source>
        <dbReference type="ARBA" id="ARBA00022500"/>
    </source>
</evidence>
<dbReference type="InterPro" id="IPR001543">
    <property type="entry name" value="FliN-like_C"/>
</dbReference>
<dbReference type="InterPro" id="IPR036429">
    <property type="entry name" value="SpoA-like_sf"/>
</dbReference>
<evidence type="ECO:0000256" key="8">
    <source>
        <dbReference type="ARBA" id="ARBA00023136"/>
    </source>
</evidence>
<evidence type="ECO:0000313" key="13">
    <source>
        <dbReference type="EMBL" id="PKA40863.1"/>
    </source>
</evidence>
<evidence type="ECO:0000256" key="7">
    <source>
        <dbReference type="ARBA" id="ARBA00022779"/>
    </source>
</evidence>
<reference evidence="13 15" key="2">
    <citation type="submission" date="2017-12" db="EMBL/GenBank/DDBJ databases">
        <title>Genome sequence of Rhizobium sullae HCNT1 isolated from Sulla coronaria nodules and featuring peculiar denitrification phenotypes.</title>
        <authorList>
            <person name="De Diego-Diaz B."/>
            <person name="Treu L."/>
            <person name="Campanaro S."/>
            <person name="Da Silva Duarte V."/>
            <person name="Basaglia M."/>
            <person name="Favaro L."/>
            <person name="Casella S."/>
            <person name="Squartini A."/>
        </authorList>
    </citation>
    <scope>NUCLEOTIDE SEQUENCE [LARGE SCALE GENOMIC DNA]</scope>
    <source>
        <strain evidence="13 15">HCNT1</strain>
    </source>
</reference>
<comment type="function">
    <text evidence="10">FliM is one of three proteins (FliG, FliN, FliM) that forms the rotor-mounted switch complex (C ring), located at the base of the basal body. This complex interacts with the CheY and CheZ chemotaxis proteins, in addition to contacting components of the motor that determine the direction of flagellar rotation.</text>
</comment>
<proteinExistence type="inferred from homology"/>
<dbReference type="InterPro" id="IPR028976">
    <property type="entry name" value="CheC-like_sf"/>
</dbReference>
<dbReference type="Gene3D" id="3.40.1550.10">
    <property type="entry name" value="CheC-like"/>
    <property type="match status" value="1"/>
</dbReference>
<dbReference type="GO" id="GO:0050918">
    <property type="term" value="P:positive chemotaxis"/>
    <property type="evidence" value="ECO:0007669"/>
    <property type="project" value="TreeGrafter"/>
</dbReference>
<dbReference type="Gene3D" id="2.30.330.10">
    <property type="entry name" value="SpoA-like"/>
    <property type="match status" value="1"/>
</dbReference>
<dbReference type="GO" id="GO:0005886">
    <property type="term" value="C:plasma membrane"/>
    <property type="evidence" value="ECO:0007669"/>
    <property type="project" value="UniProtKB-SubCell"/>
</dbReference>
<reference evidence="14" key="3">
    <citation type="submission" date="2022-09" db="EMBL/GenBank/DDBJ databases">
        <title>Australian commercial rhizobial inoculants.</title>
        <authorList>
            <person name="Kohlmeier M.G."/>
            <person name="O'Hara G.W."/>
            <person name="Colombi E."/>
            <person name="Ramsay J.P."/>
            <person name="Terpolilli J."/>
        </authorList>
    </citation>
    <scope>NUCLEOTIDE SEQUENCE</scope>
    <source>
        <strain evidence="14">WSM1592</strain>
    </source>
</reference>
<keyword evidence="7" id="KW-0283">Flagellar rotation</keyword>
<evidence type="ECO:0000313" key="16">
    <source>
        <dbReference type="Proteomes" id="UP001060123"/>
    </source>
</evidence>
<keyword evidence="13" id="KW-0969">Cilium</keyword>
<dbReference type="Pfam" id="PF01052">
    <property type="entry name" value="FliMN_C"/>
    <property type="match status" value="1"/>
</dbReference>
<evidence type="ECO:0000256" key="3">
    <source>
        <dbReference type="ARBA" id="ARBA00011049"/>
    </source>
</evidence>